<dbReference type="AlphaFoldDB" id="A0A0J6YMC6"/>
<proteinExistence type="predicted"/>
<protein>
    <submittedName>
        <fullName evidence="1">Uncharacterized protein</fullName>
    </submittedName>
</protein>
<evidence type="ECO:0000313" key="2">
    <source>
        <dbReference type="Proteomes" id="UP000054565"/>
    </source>
</evidence>
<gene>
    <name evidence="1" type="ORF">CIRG_07980</name>
</gene>
<organism evidence="1 2">
    <name type="scientific">Coccidioides immitis RMSCC 2394</name>
    <dbReference type="NCBI Taxonomy" id="404692"/>
    <lineage>
        <taxon>Eukaryota</taxon>
        <taxon>Fungi</taxon>
        <taxon>Dikarya</taxon>
        <taxon>Ascomycota</taxon>
        <taxon>Pezizomycotina</taxon>
        <taxon>Eurotiomycetes</taxon>
        <taxon>Eurotiomycetidae</taxon>
        <taxon>Onygenales</taxon>
        <taxon>Onygenaceae</taxon>
        <taxon>Coccidioides</taxon>
    </lineage>
</organism>
<dbReference type="Proteomes" id="UP000054565">
    <property type="component" value="Unassembled WGS sequence"/>
</dbReference>
<evidence type="ECO:0000313" key="1">
    <source>
        <dbReference type="EMBL" id="KMP08299.1"/>
    </source>
</evidence>
<accession>A0A0J6YMC6</accession>
<dbReference type="EMBL" id="DS028097">
    <property type="protein sequence ID" value="KMP08299.1"/>
    <property type="molecule type" value="Genomic_DNA"/>
</dbReference>
<name>A0A0J6YMC6_COCIT</name>
<reference evidence="2" key="1">
    <citation type="journal article" date="2010" name="Genome Res.">
        <title>Population genomic sequencing of Coccidioides fungi reveals recent hybridization and transposon control.</title>
        <authorList>
            <person name="Neafsey D.E."/>
            <person name="Barker B.M."/>
            <person name="Sharpton T.J."/>
            <person name="Stajich J.E."/>
            <person name="Park D.J."/>
            <person name="Whiston E."/>
            <person name="Hung C.-Y."/>
            <person name="McMahan C."/>
            <person name="White J."/>
            <person name="Sykes S."/>
            <person name="Heiman D."/>
            <person name="Young S."/>
            <person name="Zeng Q."/>
            <person name="Abouelleil A."/>
            <person name="Aftuck L."/>
            <person name="Bessette D."/>
            <person name="Brown A."/>
            <person name="FitzGerald M."/>
            <person name="Lui A."/>
            <person name="Macdonald J.P."/>
            <person name="Priest M."/>
            <person name="Orbach M.J."/>
            <person name="Galgiani J.N."/>
            <person name="Kirkland T.N."/>
            <person name="Cole G.T."/>
            <person name="Birren B.W."/>
            <person name="Henn M.R."/>
            <person name="Taylor J.W."/>
            <person name="Rounsley S.D."/>
        </authorList>
    </citation>
    <scope>NUCLEOTIDE SEQUENCE [LARGE SCALE GENOMIC DNA]</scope>
    <source>
        <strain evidence="2">RMSCC 2394</strain>
    </source>
</reference>
<sequence length="124" mass="14282">MLEAPVLSRTQKALLWPQQLLNPTTRHRREDRTEAKRTATFATHQNEIAFPDAEKKKRVTKTHMAGVRDMELSGILATQRAKQLHRFALAVRTRPTRLVDGLHLLAKSTPFERRQSTDKLDGEF</sequence>